<sequence>MMEKIVLMSFLLFSSFLYSETLETENYRVTVDINCVEGEMLCKNVTYIGESKKSGNKLKLIGETVHTMCADGVTPCSFSGYRFINKDVEYFVTVFGDLIVSQTNGEILLKEFGEWVN</sequence>
<reference evidence="1 2" key="1">
    <citation type="submission" date="2019-07" db="EMBL/GenBank/DDBJ databases">
        <title>Whole genome shotgun sequence of Aliivibrio fischeri NBRC 101058.</title>
        <authorList>
            <person name="Hosoyama A."/>
            <person name="Uohara A."/>
            <person name="Ohji S."/>
            <person name="Ichikawa N."/>
        </authorList>
    </citation>
    <scope>NUCLEOTIDE SEQUENCE [LARGE SCALE GENOMIC DNA]</scope>
    <source>
        <strain evidence="1 2">NBRC 101058</strain>
    </source>
</reference>
<evidence type="ECO:0000313" key="1">
    <source>
        <dbReference type="EMBL" id="GEK16227.1"/>
    </source>
</evidence>
<dbReference type="Proteomes" id="UP000321787">
    <property type="component" value="Unassembled WGS sequence"/>
</dbReference>
<dbReference type="RefSeq" id="WP_236797451.1">
    <property type="nucleotide sequence ID" value="NZ_BJTZ01000111.1"/>
</dbReference>
<dbReference type="EMBL" id="BJTZ01000111">
    <property type="protein sequence ID" value="GEK16227.1"/>
    <property type="molecule type" value="Genomic_DNA"/>
</dbReference>
<proteinExistence type="predicted"/>
<gene>
    <name evidence="1" type="ORF">AFI02nite_42630</name>
</gene>
<dbReference type="AlphaFoldDB" id="A0A510UNJ6"/>
<accession>A0A510UNJ6</accession>
<organism evidence="1 2">
    <name type="scientific">Aliivibrio fischeri</name>
    <name type="common">Vibrio fischeri</name>
    <dbReference type="NCBI Taxonomy" id="668"/>
    <lineage>
        <taxon>Bacteria</taxon>
        <taxon>Pseudomonadati</taxon>
        <taxon>Pseudomonadota</taxon>
        <taxon>Gammaproteobacteria</taxon>
        <taxon>Vibrionales</taxon>
        <taxon>Vibrionaceae</taxon>
        <taxon>Aliivibrio</taxon>
    </lineage>
</organism>
<evidence type="ECO:0000313" key="2">
    <source>
        <dbReference type="Proteomes" id="UP000321787"/>
    </source>
</evidence>
<protein>
    <submittedName>
        <fullName evidence="1">Uncharacterized protein</fullName>
    </submittedName>
</protein>
<name>A0A510UNJ6_ALIFS</name>
<comment type="caution">
    <text evidence="1">The sequence shown here is derived from an EMBL/GenBank/DDBJ whole genome shotgun (WGS) entry which is preliminary data.</text>
</comment>